<dbReference type="EMBL" id="JBHLUB010000030">
    <property type="protein sequence ID" value="MFC0582379.1"/>
    <property type="molecule type" value="Genomic_DNA"/>
</dbReference>
<gene>
    <name evidence="4" type="ORF">ACFFFR_08305</name>
</gene>
<dbReference type="RefSeq" id="WP_377459492.1">
    <property type="nucleotide sequence ID" value="NZ_JBHLUB010000030.1"/>
</dbReference>
<dbReference type="PANTHER" id="PTHR30492">
    <property type="entry name" value="METHYLGLYOXAL SYNTHASE"/>
    <property type="match status" value="1"/>
</dbReference>
<comment type="similarity">
    <text evidence="1">Belongs to the eukaryotic diacylglycerol kinase family.</text>
</comment>
<dbReference type="PROSITE" id="PS50146">
    <property type="entry name" value="DAGK"/>
    <property type="match status" value="1"/>
</dbReference>
<dbReference type="SMART" id="SM00045">
    <property type="entry name" value="DAGKa"/>
    <property type="match status" value="1"/>
</dbReference>
<evidence type="ECO:0000259" key="3">
    <source>
        <dbReference type="PROSITE" id="PS50146"/>
    </source>
</evidence>
<dbReference type="Gene3D" id="3.40.50.10330">
    <property type="entry name" value="Probable inorganic polyphosphate/atp-NAD kinase, domain 1"/>
    <property type="match status" value="1"/>
</dbReference>
<dbReference type="InterPro" id="IPR004363">
    <property type="entry name" value="Methylgl_synth"/>
</dbReference>
<evidence type="ECO:0000313" key="5">
    <source>
        <dbReference type="Proteomes" id="UP001589862"/>
    </source>
</evidence>
<dbReference type="InterPro" id="IPR017438">
    <property type="entry name" value="ATP-NAD_kinase_N"/>
</dbReference>
<comment type="caution">
    <text evidence="4">The sequence shown here is derived from an EMBL/GenBank/DDBJ whole genome shotgun (WGS) entry which is preliminary data.</text>
</comment>
<keyword evidence="4" id="KW-0418">Kinase</keyword>
<dbReference type="SMART" id="SM00046">
    <property type="entry name" value="DAGKc"/>
    <property type="match status" value="1"/>
</dbReference>
<dbReference type="InterPro" id="IPR045540">
    <property type="entry name" value="YegS/DAGK_C"/>
</dbReference>
<dbReference type="SUPFAM" id="SSF111331">
    <property type="entry name" value="NAD kinase/diacylglycerol kinase-like"/>
    <property type="match status" value="1"/>
</dbReference>
<dbReference type="InterPro" id="IPR000756">
    <property type="entry name" value="Diacylglycerol_kin_accessory"/>
</dbReference>
<reference evidence="4 5" key="1">
    <citation type="submission" date="2024-09" db="EMBL/GenBank/DDBJ databases">
        <authorList>
            <person name="Sun Q."/>
            <person name="Mori K."/>
        </authorList>
    </citation>
    <scope>NUCLEOTIDE SEQUENCE [LARGE SCALE GENOMIC DNA]</scope>
    <source>
        <strain evidence="4 5">NCAIM B.02604</strain>
    </source>
</reference>
<sequence>MDIAAFVIALAALVVAVATAYMARNNRKHLERYIQRTSPLERKVGKLVSEREGSRVSDGAEVSEAAEDSERIVALILNPVKEGAKKVEQLLRTKAAKHGYDDVLVLETTEDDPGKQMALDALADHAEIVFAAGGDGTVRMVAEELAGTGVPMGVVPLGTGNLLARNLDFNVDDVLGHTEKLFTGWHRKVDTMMLTIKMADGSEQTRRSLVIAGVGADAMMIRDTKDELKAIAGWLAYGEAGLKQLVGKRQRVRIGVDGQPAQVRKIRSVMFANVGQLQAGVHFVPDAIIDDGLLDVVVLSPSGGLGWLSVARQTVTGRSRSNEAIEFLQGKRVKFSVLDGGDIACQLDGDVIGDITEITAQVDPGSLLVVVPH</sequence>
<dbReference type="PANTHER" id="PTHR30492:SF0">
    <property type="entry name" value="METHYLGLYOXAL SYNTHASE"/>
    <property type="match status" value="1"/>
</dbReference>
<accession>A0ABV6PB83</accession>
<evidence type="ECO:0000256" key="2">
    <source>
        <dbReference type="ARBA" id="ARBA00012133"/>
    </source>
</evidence>
<organism evidence="4 5">
    <name type="scientific">Micrococcoides hystricis</name>
    <dbReference type="NCBI Taxonomy" id="1572761"/>
    <lineage>
        <taxon>Bacteria</taxon>
        <taxon>Bacillati</taxon>
        <taxon>Actinomycetota</taxon>
        <taxon>Actinomycetes</taxon>
        <taxon>Micrococcales</taxon>
        <taxon>Micrococcaceae</taxon>
        <taxon>Micrococcoides</taxon>
    </lineage>
</organism>
<keyword evidence="4" id="KW-0808">Transferase</keyword>
<proteinExistence type="inferred from homology"/>
<dbReference type="Gene3D" id="2.60.200.40">
    <property type="match status" value="1"/>
</dbReference>
<evidence type="ECO:0000256" key="1">
    <source>
        <dbReference type="ARBA" id="ARBA00009280"/>
    </source>
</evidence>
<dbReference type="Pfam" id="PF00781">
    <property type="entry name" value="DAGK_cat"/>
    <property type="match status" value="1"/>
</dbReference>
<dbReference type="InterPro" id="IPR001206">
    <property type="entry name" value="Diacylglycerol_kinase_cat_dom"/>
</dbReference>
<dbReference type="Pfam" id="PF19279">
    <property type="entry name" value="YegS_C"/>
    <property type="match status" value="1"/>
</dbReference>
<evidence type="ECO:0000313" key="4">
    <source>
        <dbReference type="EMBL" id="MFC0582379.1"/>
    </source>
</evidence>
<dbReference type="EC" id="2.7.1.107" evidence="2"/>
<feature type="domain" description="DAGKc" evidence="3">
    <location>
        <begin position="68"/>
        <end position="198"/>
    </location>
</feature>
<name>A0ABV6PB83_9MICC</name>
<dbReference type="Proteomes" id="UP001589862">
    <property type="component" value="Unassembled WGS sequence"/>
</dbReference>
<dbReference type="GO" id="GO:0016301">
    <property type="term" value="F:kinase activity"/>
    <property type="evidence" value="ECO:0007669"/>
    <property type="project" value="UniProtKB-KW"/>
</dbReference>
<protein>
    <recommendedName>
        <fullName evidence="2">diacylglycerol kinase (ATP)</fullName>
        <ecNumber evidence="2">2.7.1.107</ecNumber>
    </recommendedName>
</protein>
<dbReference type="InterPro" id="IPR016064">
    <property type="entry name" value="NAD/diacylglycerol_kinase_sf"/>
</dbReference>
<keyword evidence="5" id="KW-1185">Reference proteome</keyword>